<name>A0A171KRD0_9BURK</name>
<gene>
    <name evidence="1" type="ORF">AAV32_11415</name>
</gene>
<dbReference type="AlphaFoldDB" id="A0A171KRD0"/>
<dbReference type="EMBL" id="LBNE01000007">
    <property type="protein sequence ID" value="KKO71447.1"/>
    <property type="molecule type" value="Genomic_DNA"/>
</dbReference>
<reference evidence="1 2" key="1">
    <citation type="submission" date="2015-04" db="EMBL/GenBank/DDBJ databases">
        <title>Genome sequence of Kerstersia gyiorum CG1.</title>
        <authorList>
            <person name="Greninger A.L."/>
            <person name="Kozyreva V."/>
            <person name="Chaturvedi V."/>
        </authorList>
    </citation>
    <scope>NUCLEOTIDE SEQUENCE [LARGE SCALE GENOMIC DNA]</scope>
    <source>
        <strain evidence="1 2">CG1</strain>
    </source>
</reference>
<keyword evidence="2" id="KW-1185">Reference proteome</keyword>
<proteinExistence type="predicted"/>
<comment type="caution">
    <text evidence="1">The sequence shown here is derived from an EMBL/GenBank/DDBJ whole genome shotgun (WGS) entry which is preliminary data.</text>
</comment>
<evidence type="ECO:0000313" key="1">
    <source>
        <dbReference type="EMBL" id="KKO71447.1"/>
    </source>
</evidence>
<accession>A0A171KRD0</accession>
<organism evidence="1 2">
    <name type="scientific">Kerstersia gyiorum</name>
    <dbReference type="NCBI Taxonomy" id="206506"/>
    <lineage>
        <taxon>Bacteria</taxon>
        <taxon>Pseudomonadati</taxon>
        <taxon>Pseudomonadota</taxon>
        <taxon>Betaproteobacteria</taxon>
        <taxon>Burkholderiales</taxon>
        <taxon>Alcaligenaceae</taxon>
        <taxon>Kerstersia</taxon>
    </lineage>
</organism>
<protein>
    <submittedName>
        <fullName evidence="1">Uncharacterized protein</fullName>
    </submittedName>
</protein>
<evidence type="ECO:0000313" key="2">
    <source>
        <dbReference type="Proteomes" id="UP000078084"/>
    </source>
</evidence>
<sequence>MPGVAAASLCGWLAASDGWPSWPGRPAVGTGMRGNLSAPGGLSDWCCVLRSAPRRTSGWAKSGAAGTGAAVRGAADAGVCTWACVWADVWAVTDGLGTATGSKSAEMLRGSAAITSI</sequence>
<dbReference type="Proteomes" id="UP000078084">
    <property type="component" value="Unassembled WGS sequence"/>
</dbReference>